<dbReference type="InterPro" id="IPR040097">
    <property type="entry name" value="FAAL/FAAC"/>
</dbReference>
<dbReference type="OrthoDB" id="9757559at2"/>
<dbReference type="GO" id="GO:0016874">
    <property type="term" value="F:ligase activity"/>
    <property type="evidence" value="ECO:0007669"/>
    <property type="project" value="UniProtKB-KW"/>
</dbReference>
<dbReference type="GO" id="GO:0070566">
    <property type="term" value="F:adenylyltransferase activity"/>
    <property type="evidence" value="ECO:0007669"/>
    <property type="project" value="TreeGrafter"/>
</dbReference>
<dbReference type="AlphaFoldDB" id="A0A1Q8EJ29"/>
<comment type="caution">
    <text evidence="7">The sequence shown here is derived from an EMBL/GenBank/DDBJ whole genome shotgun (WGS) entry which is preliminary data.</text>
</comment>
<accession>A0A1Q8EJ29</accession>
<keyword evidence="4" id="KW-0443">Lipid metabolism</keyword>
<reference evidence="7 8" key="1">
    <citation type="submission" date="2016-12" db="EMBL/GenBank/DDBJ databases">
        <authorList>
            <person name="Song W.-J."/>
            <person name="Kurnit D.M."/>
        </authorList>
    </citation>
    <scope>NUCLEOTIDE SEQUENCE [LARGE SCALE GENOMIC DNA]</scope>
    <source>
        <strain evidence="7 8">PCL1601</strain>
    </source>
</reference>
<dbReference type="GO" id="GO:0006633">
    <property type="term" value="P:fatty acid biosynthetic process"/>
    <property type="evidence" value="ECO:0007669"/>
    <property type="project" value="TreeGrafter"/>
</dbReference>
<dbReference type="InterPro" id="IPR042099">
    <property type="entry name" value="ANL_N_sf"/>
</dbReference>
<comment type="similarity">
    <text evidence="1">Belongs to the ATP-dependent AMP-binding enzyme family.</text>
</comment>
<name>A0A1Q8EJ29_9PSED</name>
<dbReference type="InterPro" id="IPR000873">
    <property type="entry name" value="AMP-dep_synth/lig_dom"/>
</dbReference>
<evidence type="ECO:0000313" key="7">
    <source>
        <dbReference type="EMBL" id="OLF51796.1"/>
    </source>
</evidence>
<keyword evidence="3" id="KW-0276">Fatty acid metabolism</keyword>
<evidence type="ECO:0000259" key="5">
    <source>
        <dbReference type="Pfam" id="PF00501"/>
    </source>
</evidence>
<dbReference type="InterPro" id="IPR025110">
    <property type="entry name" value="AMP-bd_C"/>
</dbReference>
<dbReference type="FunFam" id="3.40.50.12780:FF:000013">
    <property type="entry name" value="Long-chain-fatty-acid--AMP ligase FadD32"/>
    <property type="match status" value="1"/>
</dbReference>
<dbReference type="PROSITE" id="PS00455">
    <property type="entry name" value="AMP_BINDING"/>
    <property type="match status" value="1"/>
</dbReference>
<sequence length="613" mass="66548">MTTNDHDSDVPYANFSECLQLHAHTIPDRLAYRFLHNGRDEATLITFSELDRAAKATAARLQEHCPAGDRVLILLKPGLDYVIAFMGCLYAGLVAVPAYPPGATKTLDRLDGILDDCQPTAALASGEDVLTIQARLGQAGSPLVMDMATLDLALASQWLAPRVTRDDIAFLQYTSGSTGVPKGVAVTHGNLIHNSRSISRGFLTHKDSHLVSWLPPYHDMGLIGGILQSLFVGFGSTLLAPIHFLQRPLRWLQAISTYRGTVSGGPNFAYELCLRKIKDEELAGLDLSSWEVAFNGAEHVRAQTIAAFHERFARAGFASTSAFPCYGLAEGTLMVSAGGSKREPVVRQFHAGLLEDNVARLHDGPGASAELRLRTLVSSGRGIPGQAPFICDPHTEQPLEDGRVGEICILGDSVASGYWQRPDSTAAAFRPAPPTLGWSRYFRTGDLGFLLDGELFVTGRLKDLIIVNGVNHHPGDIENTVLRTHDSFRPDGTAAFSIEAGDSEQVVVAQEIERRALRSLDIGQLFGDLKARLWQHHQLARPVLLLVFGGSLPRTSSGKIKRQECRKQFEPWLAAQGGMAPAEAHPLDKSVVALESNGRVLRDITLDSQAVEV</sequence>
<dbReference type="SUPFAM" id="SSF56801">
    <property type="entry name" value="Acetyl-CoA synthetase-like"/>
    <property type="match status" value="1"/>
</dbReference>
<evidence type="ECO:0000313" key="8">
    <source>
        <dbReference type="Proteomes" id="UP000185578"/>
    </source>
</evidence>
<feature type="domain" description="AMP-dependent synthetase/ligase" evidence="5">
    <location>
        <begin position="22"/>
        <end position="419"/>
    </location>
</feature>
<dbReference type="Pfam" id="PF23024">
    <property type="entry name" value="AMP-dom_DIP2-like"/>
    <property type="match status" value="1"/>
</dbReference>
<dbReference type="CDD" id="cd05931">
    <property type="entry name" value="FAAL"/>
    <property type="match status" value="1"/>
</dbReference>
<evidence type="ECO:0000256" key="4">
    <source>
        <dbReference type="ARBA" id="ARBA00023098"/>
    </source>
</evidence>
<protein>
    <submittedName>
        <fullName evidence="7">AMP-binding protein</fullName>
    </submittedName>
</protein>
<dbReference type="GO" id="GO:0071766">
    <property type="term" value="P:Actinobacterium-type cell wall biogenesis"/>
    <property type="evidence" value="ECO:0007669"/>
    <property type="project" value="UniProtKB-ARBA"/>
</dbReference>
<gene>
    <name evidence="7" type="ORF">BTN82_23925</name>
</gene>
<dbReference type="Gene3D" id="3.40.50.12780">
    <property type="entry name" value="N-terminal domain of ligase-like"/>
    <property type="match status" value="1"/>
</dbReference>
<proteinExistence type="inferred from homology"/>
<evidence type="ECO:0000259" key="6">
    <source>
        <dbReference type="Pfam" id="PF23024"/>
    </source>
</evidence>
<organism evidence="7 8">
    <name type="scientific">Pseudomonas chlororaphis</name>
    <dbReference type="NCBI Taxonomy" id="587753"/>
    <lineage>
        <taxon>Bacteria</taxon>
        <taxon>Pseudomonadati</taxon>
        <taxon>Pseudomonadota</taxon>
        <taxon>Gammaproteobacteria</taxon>
        <taxon>Pseudomonadales</taxon>
        <taxon>Pseudomonadaceae</taxon>
        <taxon>Pseudomonas</taxon>
    </lineage>
</organism>
<dbReference type="EMBL" id="MSCT01000020">
    <property type="protein sequence ID" value="OLF51796.1"/>
    <property type="molecule type" value="Genomic_DNA"/>
</dbReference>
<keyword evidence="2" id="KW-0436">Ligase</keyword>
<dbReference type="GO" id="GO:0005886">
    <property type="term" value="C:plasma membrane"/>
    <property type="evidence" value="ECO:0007669"/>
    <property type="project" value="TreeGrafter"/>
</dbReference>
<dbReference type="RefSeq" id="WP_075121553.1">
    <property type="nucleotide sequence ID" value="NZ_MSCT01000020.1"/>
</dbReference>
<evidence type="ECO:0000256" key="3">
    <source>
        <dbReference type="ARBA" id="ARBA00022832"/>
    </source>
</evidence>
<evidence type="ECO:0000256" key="2">
    <source>
        <dbReference type="ARBA" id="ARBA00022598"/>
    </source>
</evidence>
<dbReference type="PANTHER" id="PTHR22754">
    <property type="entry name" value="DISCO-INTERACTING PROTEIN 2 DIP2 -RELATED"/>
    <property type="match status" value="1"/>
</dbReference>
<evidence type="ECO:0000256" key="1">
    <source>
        <dbReference type="ARBA" id="ARBA00006432"/>
    </source>
</evidence>
<dbReference type="InterPro" id="IPR020845">
    <property type="entry name" value="AMP-binding_CS"/>
</dbReference>
<dbReference type="Pfam" id="PF00501">
    <property type="entry name" value="AMP-binding"/>
    <property type="match status" value="1"/>
</dbReference>
<feature type="domain" description="AMP-binding enzyme C-terminal" evidence="6">
    <location>
        <begin position="463"/>
        <end position="569"/>
    </location>
</feature>
<dbReference type="PANTHER" id="PTHR22754:SF32">
    <property type="entry name" value="DISCO-INTERACTING PROTEIN 2"/>
    <property type="match status" value="1"/>
</dbReference>
<dbReference type="Gene3D" id="3.30.300.30">
    <property type="match status" value="1"/>
</dbReference>
<dbReference type="Proteomes" id="UP000185578">
    <property type="component" value="Unassembled WGS sequence"/>
</dbReference>
<dbReference type="InterPro" id="IPR045851">
    <property type="entry name" value="AMP-bd_C_sf"/>
</dbReference>